<evidence type="ECO:0000259" key="3">
    <source>
        <dbReference type="Pfam" id="PF13359"/>
    </source>
</evidence>
<dbReference type="Pfam" id="PF13359">
    <property type="entry name" value="DDE_Tnp_4"/>
    <property type="match status" value="1"/>
</dbReference>
<organism evidence="4 5">
    <name type="scientific">Dryococelus australis</name>
    <dbReference type="NCBI Taxonomy" id="614101"/>
    <lineage>
        <taxon>Eukaryota</taxon>
        <taxon>Metazoa</taxon>
        <taxon>Ecdysozoa</taxon>
        <taxon>Arthropoda</taxon>
        <taxon>Hexapoda</taxon>
        <taxon>Insecta</taxon>
        <taxon>Pterygota</taxon>
        <taxon>Neoptera</taxon>
        <taxon>Polyneoptera</taxon>
        <taxon>Phasmatodea</taxon>
        <taxon>Verophasmatodea</taxon>
        <taxon>Anareolatae</taxon>
        <taxon>Phasmatidae</taxon>
        <taxon>Eurycanthinae</taxon>
        <taxon>Dryococelus</taxon>
    </lineage>
</organism>
<keyword evidence="2" id="KW-0479">Metal-binding</keyword>
<name>A0ABQ9IAQ4_9NEOP</name>
<reference evidence="4 5" key="1">
    <citation type="submission" date="2023-02" db="EMBL/GenBank/DDBJ databases">
        <title>LHISI_Scaffold_Assembly.</title>
        <authorList>
            <person name="Stuart O.P."/>
            <person name="Cleave R."/>
            <person name="Magrath M.J.L."/>
            <person name="Mikheyev A.S."/>
        </authorList>
    </citation>
    <scope>NUCLEOTIDE SEQUENCE [LARGE SCALE GENOMIC DNA]</scope>
    <source>
        <strain evidence="4">Daus_M_001</strain>
        <tissue evidence="4">Leg muscle</tissue>
    </source>
</reference>
<protein>
    <recommendedName>
        <fullName evidence="3">DDE Tnp4 domain-containing protein</fullName>
    </recommendedName>
</protein>
<sequence length="209" mass="23709">MEVVDENYCFKNVSTRYQGRLSGGGVFANCQFKKMFHSSNLNLPAARYFPGRNSLTRYVFIANDAFPLLPNIMKQYPGIHDKGSSERVYNGRLSGARTVVENVFGISSVVFSVFRKPMLLEPDKASRRWCAHVHTYITFCGKVILQIGTAYPPPPQEHSTILDSLFKVEVLPSETLLKLKKVPRKPSTEAKSIQKEFASYFECKTWKVS</sequence>
<keyword evidence="5" id="KW-1185">Reference proteome</keyword>
<comment type="caution">
    <text evidence="4">The sequence shown here is derived from an EMBL/GenBank/DDBJ whole genome shotgun (WGS) entry which is preliminary data.</text>
</comment>
<gene>
    <name evidence="4" type="ORF">PR048_006344</name>
</gene>
<evidence type="ECO:0000313" key="5">
    <source>
        <dbReference type="Proteomes" id="UP001159363"/>
    </source>
</evidence>
<dbReference type="EMBL" id="JARBHB010000002">
    <property type="protein sequence ID" value="KAJ8893744.1"/>
    <property type="molecule type" value="Genomic_DNA"/>
</dbReference>
<evidence type="ECO:0000313" key="4">
    <source>
        <dbReference type="EMBL" id="KAJ8893744.1"/>
    </source>
</evidence>
<accession>A0ABQ9IAQ4</accession>
<dbReference type="Proteomes" id="UP001159363">
    <property type="component" value="Chromosome 2"/>
</dbReference>
<evidence type="ECO:0000256" key="1">
    <source>
        <dbReference type="ARBA" id="ARBA00001968"/>
    </source>
</evidence>
<dbReference type="InterPro" id="IPR027806">
    <property type="entry name" value="HARBI1_dom"/>
</dbReference>
<feature type="domain" description="DDE Tnp4" evidence="3">
    <location>
        <begin position="3"/>
        <end position="126"/>
    </location>
</feature>
<comment type="cofactor">
    <cofactor evidence="1">
        <name>a divalent metal cation</name>
        <dbReference type="ChEBI" id="CHEBI:60240"/>
    </cofactor>
</comment>
<proteinExistence type="predicted"/>
<evidence type="ECO:0000256" key="2">
    <source>
        <dbReference type="ARBA" id="ARBA00022723"/>
    </source>
</evidence>